<gene>
    <name evidence="1" type="ORF">RQM59_04770</name>
</gene>
<keyword evidence="2" id="KW-1185">Reference proteome</keyword>
<sequence length="191" mass="21101">MKRKGILVLCCLYAIQLIISCCPDPGTYEVTHIGMQGNALMFTSQGYENIVGGTTINKEDLAISGSFDTERTKIASVFKKIKGFGFESAMATTCPDDDLIFKTNVASIKIVVEDITNSQEVDISNDFMATNFSGQFYTLEEYVQNQNEFDQTFTFRVSSVQNIPSRAIFKVSALLDSGAILSFATNEINFN</sequence>
<name>A0ABU3LD80_9FLAO</name>
<evidence type="ECO:0000313" key="1">
    <source>
        <dbReference type="EMBL" id="MDT7831680.1"/>
    </source>
</evidence>
<reference evidence="1 2" key="1">
    <citation type="submission" date="2023-09" db="EMBL/GenBank/DDBJ databases">
        <title>Novel taxa isolated from Blanes Bay.</title>
        <authorList>
            <person name="Rey-Velasco X."/>
            <person name="Lucena T."/>
        </authorList>
    </citation>
    <scope>NUCLEOTIDE SEQUENCE [LARGE SCALE GENOMIC DNA]</scope>
    <source>
        <strain evidence="1 2">S356</strain>
    </source>
</reference>
<dbReference type="RefSeq" id="WP_349240938.1">
    <property type="nucleotide sequence ID" value="NZ_JAVTTO010000002.1"/>
</dbReference>
<proteinExistence type="predicted"/>
<dbReference type="EMBL" id="JAVTTO010000002">
    <property type="protein sequence ID" value="MDT7831680.1"/>
    <property type="molecule type" value="Genomic_DNA"/>
</dbReference>
<evidence type="ECO:0000313" key="2">
    <source>
        <dbReference type="Proteomes" id="UP001257277"/>
    </source>
</evidence>
<dbReference type="PROSITE" id="PS51257">
    <property type="entry name" value="PROKAR_LIPOPROTEIN"/>
    <property type="match status" value="1"/>
</dbReference>
<accession>A0ABU3LD80</accession>
<comment type="caution">
    <text evidence="1">The sequence shown here is derived from an EMBL/GenBank/DDBJ whole genome shotgun (WGS) entry which is preliminary data.</text>
</comment>
<organism evidence="1 2">
    <name type="scientific">Asprobacillus argus</name>
    <dbReference type="NCBI Taxonomy" id="3076534"/>
    <lineage>
        <taxon>Bacteria</taxon>
        <taxon>Pseudomonadati</taxon>
        <taxon>Bacteroidota</taxon>
        <taxon>Flavobacteriia</taxon>
        <taxon>Flavobacteriales</taxon>
        <taxon>Flavobacteriaceae</taxon>
        <taxon>Asprobacillus</taxon>
    </lineage>
</organism>
<dbReference type="Proteomes" id="UP001257277">
    <property type="component" value="Unassembled WGS sequence"/>
</dbReference>
<protein>
    <submittedName>
        <fullName evidence="1">Uncharacterized protein</fullName>
    </submittedName>
</protein>